<evidence type="ECO:0000313" key="2">
    <source>
        <dbReference type="EMBL" id="OTF99051.1"/>
    </source>
</evidence>
<protein>
    <submittedName>
        <fullName evidence="2">Uncharacterized protein</fullName>
    </submittedName>
</protein>
<sequence>MASSLSTITARVFSVTMANLGMSIGEAVDFYRDRLGYKYRSISTLLLDGTVLGRLLQVETVCVYNQLAVQGLPQHYPYLDCVHEEHIVDSLECVALALLSSKQQPPCFSQARTWFFAKRLKTLPGCLLLFLLMGS</sequence>
<gene>
    <name evidence="2" type="ORF">HannXRQ_Chr14g0452351</name>
    <name evidence="1" type="ORF">HanXRQr2_Chr14g0652001</name>
</gene>
<organism evidence="2 3">
    <name type="scientific">Helianthus annuus</name>
    <name type="common">Common sunflower</name>
    <dbReference type="NCBI Taxonomy" id="4232"/>
    <lineage>
        <taxon>Eukaryota</taxon>
        <taxon>Viridiplantae</taxon>
        <taxon>Streptophyta</taxon>
        <taxon>Embryophyta</taxon>
        <taxon>Tracheophyta</taxon>
        <taxon>Spermatophyta</taxon>
        <taxon>Magnoliopsida</taxon>
        <taxon>eudicotyledons</taxon>
        <taxon>Gunneridae</taxon>
        <taxon>Pentapetalae</taxon>
        <taxon>asterids</taxon>
        <taxon>campanulids</taxon>
        <taxon>Asterales</taxon>
        <taxon>Asteraceae</taxon>
        <taxon>Asteroideae</taxon>
        <taxon>Heliantheae alliance</taxon>
        <taxon>Heliantheae</taxon>
        <taxon>Helianthus</taxon>
    </lineage>
</organism>
<dbReference type="Gramene" id="mRNA:HanXRQr2_Chr14g0652001">
    <property type="protein sequence ID" value="mRNA:HanXRQr2_Chr14g0652001"/>
    <property type="gene ID" value="HanXRQr2_Chr14g0652001"/>
</dbReference>
<reference evidence="2" key="2">
    <citation type="submission" date="2017-02" db="EMBL/GenBank/DDBJ databases">
        <title>Sunflower complete genome.</title>
        <authorList>
            <person name="Langlade N."/>
            <person name="Munos S."/>
        </authorList>
    </citation>
    <scope>NUCLEOTIDE SEQUENCE [LARGE SCALE GENOMIC DNA]</scope>
    <source>
        <tissue evidence="2">Leaves</tissue>
    </source>
</reference>
<evidence type="ECO:0000313" key="1">
    <source>
        <dbReference type="EMBL" id="KAF5769762.1"/>
    </source>
</evidence>
<reference evidence="1" key="3">
    <citation type="submission" date="2020-06" db="EMBL/GenBank/DDBJ databases">
        <title>Helianthus annuus Genome sequencing and assembly Release 2.</title>
        <authorList>
            <person name="Gouzy J."/>
            <person name="Langlade N."/>
            <person name="Munos S."/>
        </authorList>
    </citation>
    <scope>NUCLEOTIDE SEQUENCE</scope>
    <source>
        <tissue evidence="1">Leaves</tissue>
    </source>
</reference>
<name>A0A251SKG7_HELAN</name>
<accession>A0A251SKG7</accession>
<dbReference type="EMBL" id="CM007903">
    <property type="protein sequence ID" value="OTF99051.1"/>
    <property type="molecule type" value="Genomic_DNA"/>
</dbReference>
<dbReference type="EMBL" id="MNCJ02000329">
    <property type="protein sequence ID" value="KAF5769762.1"/>
    <property type="molecule type" value="Genomic_DNA"/>
</dbReference>
<reference evidence="1 3" key="1">
    <citation type="journal article" date="2017" name="Nature">
        <title>The sunflower genome provides insights into oil metabolism, flowering and Asterid evolution.</title>
        <authorList>
            <person name="Badouin H."/>
            <person name="Gouzy J."/>
            <person name="Grassa C.J."/>
            <person name="Murat F."/>
            <person name="Staton S.E."/>
            <person name="Cottret L."/>
            <person name="Lelandais-Briere C."/>
            <person name="Owens G.L."/>
            <person name="Carrere S."/>
            <person name="Mayjonade B."/>
            <person name="Legrand L."/>
            <person name="Gill N."/>
            <person name="Kane N.C."/>
            <person name="Bowers J.E."/>
            <person name="Hubner S."/>
            <person name="Bellec A."/>
            <person name="Berard A."/>
            <person name="Berges H."/>
            <person name="Blanchet N."/>
            <person name="Boniface M.C."/>
            <person name="Brunel D."/>
            <person name="Catrice O."/>
            <person name="Chaidir N."/>
            <person name="Claudel C."/>
            <person name="Donnadieu C."/>
            <person name="Faraut T."/>
            <person name="Fievet G."/>
            <person name="Helmstetter N."/>
            <person name="King M."/>
            <person name="Knapp S.J."/>
            <person name="Lai Z."/>
            <person name="Le Paslier M.C."/>
            <person name="Lippi Y."/>
            <person name="Lorenzon L."/>
            <person name="Mandel J.R."/>
            <person name="Marage G."/>
            <person name="Marchand G."/>
            <person name="Marquand E."/>
            <person name="Bret-Mestries E."/>
            <person name="Morien E."/>
            <person name="Nambeesan S."/>
            <person name="Nguyen T."/>
            <person name="Pegot-Espagnet P."/>
            <person name="Pouilly N."/>
            <person name="Raftis F."/>
            <person name="Sallet E."/>
            <person name="Schiex T."/>
            <person name="Thomas J."/>
            <person name="Vandecasteele C."/>
            <person name="Vares D."/>
            <person name="Vear F."/>
            <person name="Vautrin S."/>
            <person name="Crespi M."/>
            <person name="Mangin B."/>
            <person name="Burke J.M."/>
            <person name="Salse J."/>
            <person name="Munos S."/>
            <person name="Vincourt P."/>
            <person name="Rieseberg L.H."/>
            <person name="Langlade N.B."/>
        </authorList>
    </citation>
    <scope>NUCLEOTIDE SEQUENCE [LARGE SCALE GENOMIC DNA]</scope>
    <source>
        <strain evidence="3">cv. SF193</strain>
        <tissue evidence="1">Leaves</tissue>
    </source>
</reference>
<keyword evidence="3" id="KW-1185">Reference proteome</keyword>
<dbReference type="AlphaFoldDB" id="A0A251SKG7"/>
<dbReference type="Proteomes" id="UP000215914">
    <property type="component" value="Chromosome 14"/>
</dbReference>
<evidence type="ECO:0000313" key="3">
    <source>
        <dbReference type="Proteomes" id="UP000215914"/>
    </source>
</evidence>
<dbReference type="InParanoid" id="A0A251SKG7"/>
<proteinExistence type="predicted"/>